<keyword evidence="1" id="KW-1133">Transmembrane helix</keyword>
<accession>A0ABM5VDI2</accession>
<protein>
    <submittedName>
        <fullName evidence="2">Uncharacterized protein</fullName>
    </submittedName>
</protein>
<dbReference type="Pfam" id="PF19942">
    <property type="entry name" value="DUF6404"/>
    <property type="match status" value="1"/>
</dbReference>
<evidence type="ECO:0000256" key="1">
    <source>
        <dbReference type="SAM" id="Phobius"/>
    </source>
</evidence>
<keyword evidence="3" id="KW-1185">Reference proteome</keyword>
<feature type="transmembrane region" description="Helical" evidence="1">
    <location>
        <begin position="47"/>
        <end position="69"/>
    </location>
</feature>
<reference evidence="2 3" key="3">
    <citation type="journal article" date="2016" name="Genome Announc.">
        <title>Fully Closed Genome Sequences of Five Type Strains of the Genus Cronobacter and One Cronobacter sakazakii Strain.</title>
        <authorList>
            <person name="Moine D."/>
            <person name="Kassam M."/>
            <person name="Baert L."/>
            <person name="Tang Y."/>
            <person name="Barretto C."/>
            <person name="Ngom Bru C."/>
            <person name="Klijn A."/>
            <person name="Descombes P."/>
        </authorList>
    </citation>
    <scope>NUCLEOTIDE SEQUENCE [LARGE SCALE GENOMIC DNA]</scope>
    <source>
        <strain evidence="2 3">LMG 26250</strain>
    </source>
</reference>
<evidence type="ECO:0000313" key="2">
    <source>
        <dbReference type="EMBL" id="ALB63166.1"/>
    </source>
</evidence>
<dbReference type="EMBL" id="CP012264">
    <property type="protein sequence ID" value="ALB63166.1"/>
    <property type="molecule type" value="Genomic_DNA"/>
</dbReference>
<reference evidence="3" key="1">
    <citation type="submission" date="2015-07" db="EMBL/GenBank/DDBJ databases">
        <authorList>
            <person name="Moine D."/>
            <person name="Kassam M."/>
        </authorList>
    </citation>
    <scope>NUCLEOTIDE SEQUENCE [LARGE SCALE GENOMIC DNA]</scope>
    <source>
        <strain evidence="3">LMG 26250</strain>
    </source>
</reference>
<evidence type="ECO:0000313" key="3">
    <source>
        <dbReference type="Proteomes" id="UP000067320"/>
    </source>
</evidence>
<dbReference type="Proteomes" id="UP000067320">
    <property type="component" value="Chromosome"/>
</dbReference>
<reference evidence="3" key="2">
    <citation type="submission" date="2015-09" db="EMBL/GenBank/DDBJ databases">
        <title>Cronobacter genome sequencing and assembly.</title>
        <authorList>
            <person name="Descombes P."/>
            <person name="Baert L."/>
            <person name="Ngom-Bru C."/>
            <person name="Barretto C."/>
        </authorList>
    </citation>
    <scope>NUCLEOTIDE SEQUENCE [LARGE SCALE GENOMIC DNA]</scope>
    <source>
        <strain evidence="3">LMG 26250</strain>
    </source>
</reference>
<dbReference type="InterPro" id="IPR045644">
    <property type="entry name" value="DUF6404"/>
</dbReference>
<proteinExistence type="predicted"/>
<keyword evidence="1" id="KW-0812">Transmembrane</keyword>
<sequence>MSFERKKAHALALMKSKNLWLSNYVPPLVHGLWKLGINIPPLPFAPVWQVIIIMGLDFGIIWGIFMWFCDWRSHGVQPSEAFVRSLMYGVFSGVASAAFHRWRKRVHNLPDWKDL</sequence>
<keyword evidence="1" id="KW-0472">Membrane</keyword>
<feature type="transmembrane region" description="Helical" evidence="1">
    <location>
        <begin position="81"/>
        <end position="102"/>
    </location>
</feature>
<gene>
    <name evidence="2" type="ORF">AFK62_11905</name>
</gene>
<name>A0ABM5VDI2_9ENTR</name>
<organism evidence="2 3">
    <name type="scientific">Cronobacter condimenti 1330</name>
    <dbReference type="NCBI Taxonomy" id="1073999"/>
    <lineage>
        <taxon>Bacteria</taxon>
        <taxon>Pseudomonadati</taxon>
        <taxon>Pseudomonadota</taxon>
        <taxon>Gammaproteobacteria</taxon>
        <taxon>Enterobacterales</taxon>
        <taxon>Enterobacteriaceae</taxon>
        <taxon>Cronobacter</taxon>
    </lineage>
</organism>
<feature type="transmembrane region" description="Helical" evidence="1">
    <location>
        <begin position="21"/>
        <end position="41"/>
    </location>
</feature>